<proteinExistence type="predicted"/>
<keyword evidence="1" id="KW-0472">Membrane</keyword>
<keyword evidence="3" id="KW-1185">Reference proteome</keyword>
<dbReference type="Proteomes" id="UP001226867">
    <property type="component" value="Unassembled WGS sequence"/>
</dbReference>
<evidence type="ECO:0008006" key="4">
    <source>
        <dbReference type="Google" id="ProtNLM"/>
    </source>
</evidence>
<name>A0ABT9SB14_9BURK</name>
<reference evidence="2 3" key="1">
    <citation type="submission" date="2023-07" db="EMBL/GenBank/DDBJ databases">
        <title>Sorghum-associated microbial communities from plants grown in Nebraska, USA.</title>
        <authorList>
            <person name="Schachtman D."/>
        </authorList>
    </citation>
    <scope>NUCLEOTIDE SEQUENCE [LARGE SCALE GENOMIC DNA]</scope>
    <source>
        <strain evidence="2 3">DS1607</strain>
    </source>
</reference>
<evidence type="ECO:0000256" key="1">
    <source>
        <dbReference type="SAM" id="Phobius"/>
    </source>
</evidence>
<dbReference type="RefSeq" id="WP_307691336.1">
    <property type="nucleotide sequence ID" value="NZ_JAUSRO010000012.1"/>
</dbReference>
<accession>A0ABT9SB14</accession>
<feature type="transmembrane region" description="Helical" evidence="1">
    <location>
        <begin position="12"/>
        <end position="33"/>
    </location>
</feature>
<gene>
    <name evidence="2" type="ORF">J2W36_003810</name>
</gene>
<evidence type="ECO:0000313" key="2">
    <source>
        <dbReference type="EMBL" id="MDP9901543.1"/>
    </source>
</evidence>
<dbReference type="EMBL" id="JAUSRO010000012">
    <property type="protein sequence ID" value="MDP9901543.1"/>
    <property type="molecule type" value="Genomic_DNA"/>
</dbReference>
<organism evidence="2 3">
    <name type="scientific">Variovorax ginsengisoli</name>
    <dbReference type="NCBI Taxonomy" id="363844"/>
    <lineage>
        <taxon>Bacteria</taxon>
        <taxon>Pseudomonadati</taxon>
        <taxon>Pseudomonadota</taxon>
        <taxon>Betaproteobacteria</taxon>
        <taxon>Burkholderiales</taxon>
        <taxon>Comamonadaceae</taxon>
        <taxon>Variovorax</taxon>
    </lineage>
</organism>
<comment type="caution">
    <text evidence="2">The sequence shown here is derived from an EMBL/GenBank/DDBJ whole genome shotgun (WGS) entry which is preliminary data.</text>
</comment>
<keyword evidence="1" id="KW-1133">Transmembrane helix</keyword>
<sequence length="50" mass="5660">MTTVWTKITRPQWLQAGSLVLAALVLAGVFMLYTRPGFLVMLVDQVWSCF</sequence>
<protein>
    <recommendedName>
        <fullName evidence="4">Branched-chain amino acid ABC transporter permease</fullName>
    </recommendedName>
</protein>
<keyword evidence="1" id="KW-0812">Transmembrane</keyword>
<evidence type="ECO:0000313" key="3">
    <source>
        <dbReference type="Proteomes" id="UP001226867"/>
    </source>
</evidence>